<sequence length="137" mass="16209">METIFHALWLCPALRPLRKHTGWYHLFPKQHLEPWDFLQQIHETQPNICFERFVTLSWLVWFRRNKKCFQHSVAPITQWMLWAIEQVDYHQVHIPTTAAATSSSSGKALFWSKVDDETLLLNCDAAIDLASQRMGRF</sequence>
<evidence type="ECO:0000313" key="1">
    <source>
        <dbReference type="EnsemblPlants" id="cds.evm.model.09.869"/>
    </source>
</evidence>
<accession>A0A803QHM2</accession>
<keyword evidence="2" id="KW-1185">Reference proteome</keyword>
<reference evidence="1" key="1">
    <citation type="submission" date="2018-11" db="EMBL/GenBank/DDBJ databases">
        <authorList>
            <person name="Grassa J C."/>
        </authorList>
    </citation>
    <scope>NUCLEOTIDE SEQUENCE [LARGE SCALE GENOMIC DNA]</scope>
</reference>
<dbReference type="Gramene" id="evm.model.09.869">
    <property type="protein sequence ID" value="cds.evm.model.09.869"/>
    <property type="gene ID" value="evm.TU.09.869"/>
</dbReference>
<evidence type="ECO:0000313" key="2">
    <source>
        <dbReference type="Proteomes" id="UP000596661"/>
    </source>
</evidence>
<proteinExistence type="predicted"/>
<dbReference type="EMBL" id="UZAU01000740">
    <property type="status" value="NOT_ANNOTATED_CDS"/>
    <property type="molecule type" value="Genomic_DNA"/>
</dbReference>
<organism evidence="1 2">
    <name type="scientific">Cannabis sativa</name>
    <name type="common">Hemp</name>
    <name type="synonym">Marijuana</name>
    <dbReference type="NCBI Taxonomy" id="3483"/>
    <lineage>
        <taxon>Eukaryota</taxon>
        <taxon>Viridiplantae</taxon>
        <taxon>Streptophyta</taxon>
        <taxon>Embryophyta</taxon>
        <taxon>Tracheophyta</taxon>
        <taxon>Spermatophyta</taxon>
        <taxon>Magnoliopsida</taxon>
        <taxon>eudicotyledons</taxon>
        <taxon>Gunneridae</taxon>
        <taxon>Pentapetalae</taxon>
        <taxon>rosids</taxon>
        <taxon>fabids</taxon>
        <taxon>Rosales</taxon>
        <taxon>Cannabaceae</taxon>
        <taxon>Cannabis</taxon>
    </lineage>
</organism>
<reference evidence="1" key="2">
    <citation type="submission" date="2021-03" db="UniProtKB">
        <authorList>
            <consortium name="EnsemblPlants"/>
        </authorList>
    </citation>
    <scope>IDENTIFICATION</scope>
</reference>
<dbReference type="EnsemblPlants" id="evm.model.09.869">
    <property type="protein sequence ID" value="cds.evm.model.09.869"/>
    <property type="gene ID" value="evm.TU.09.869"/>
</dbReference>
<dbReference type="Proteomes" id="UP000596661">
    <property type="component" value="Chromosome 9"/>
</dbReference>
<dbReference type="AlphaFoldDB" id="A0A803QHM2"/>
<protein>
    <submittedName>
        <fullName evidence="1">Uncharacterized protein</fullName>
    </submittedName>
</protein>
<name>A0A803QHM2_CANSA</name>